<dbReference type="InterPro" id="IPR001590">
    <property type="entry name" value="Peptidase_M12B"/>
</dbReference>
<dbReference type="PROSITE" id="PS50215">
    <property type="entry name" value="ADAM_MEPRO"/>
    <property type="match status" value="1"/>
</dbReference>
<evidence type="ECO:0000259" key="5">
    <source>
        <dbReference type="PROSITE" id="PS50215"/>
    </source>
</evidence>
<keyword evidence="3" id="KW-0472">Membrane</keyword>
<dbReference type="EMBL" id="OA882282">
    <property type="protein sequence ID" value="CAD7274387.1"/>
    <property type="molecule type" value="Genomic_DNA"/>
</dbReference>
<keyword evidence="1" id="KW-0862">Zinc</keyword>
<dbReference type="PANTHER" id="PTHR45702:SF6">
    <property type="entry name" value="DISINTEGRIN AND METALLOPROTEINASE DOMAIN-CONTAINING PROTEIN 17"/>
    <property type="match status" value="1"/>
</dbReference>
<dbReference type="Pfam" id="PF16698">
    <property type="entry name" value="ADAM17_MPD"/>
    <property type="match status" value="1"/>
</dbReference>
<feature type="binding site" evidence="1">
    <location>
        <position position="456"/>
    </location>
    <ligand>
        <name>Zn(2+)</name>
        <dbReference type="ChEBI" id="CHEBI:29105"/>
        <note>catalytic</note>
    </ligand>
</feature>
<dbReference type="GO" id="GO:0005886">
    <property type="term" value="C:plasma membrane"/>
    <property type="evidence" value="ECO:0007669"/>
    <property type="project" value="TreeGrafter"/>
</dbReference>
<dbReference type="Proteomes" id="UP000678499">
    <property type="component" value="Unassembled WGS sequence"/>
</dbReference>
<keyword evidence="7" id="KW-1185">Reference proteome</keyword>
<feature type="signal peptide" evidence="4">
    <location>
        <begin position="1"/>
        <end position="31"/>
    </location>
</feature>
<dbReference type="Gene3D" id="3.40.390.10">
    <property type="entry name" value="Collagenase (Catalytic Domain)"/>
    <property type="match status" value="1"/>
</dbReference>
<evidence type="ECO:0000256" key="3">
    <source>
        <dbReference type="SAM" id="Phobius"/>
    </source>
</evidence>
<evidence type="ECO:0000256" key="2">
    <source>
        <dbReference type="SAM" id="MobiDB-lite"/>
    </source>
</evidence>
<evidence type="ECO:0000313" key="7">
    <source>
        <dbReference type="Proteomes" id="UP000678499"/>
    </source>
</evidence>
<evidence type="ECO:0000313" key="6">
    <source>
        <dbReference type="EMBL" id="CAD7274387.1"/>
    </source>
</evidence>
<dbReference type="InterPro" id="IPR024079">
    <property type="entry name" value="MetalloPept_cat_dom_sf"/>
</dbReference>
<evidence type="ECO:0000256" key="1">
    <source>
        <dbReference type="PROSITE-ProRule" id="PRU00276"/>
    </source>
</evidence>
<proteinExistence type="predicted"/>
<dbReference type="GO" id="GO:0046872">
    <property type="term" value="F:metal ion binding"/>
    <property type="evidence" value="ECO:0007669"/>
    <property type="project" value="UniProtKB-KW"/>
</dbReference>
<feature type="chain" id="PRO_5036210104" description="Peptidase M12B domain-containing protein" evidence="4">
    <location>
        <begin position="32"/>
        <end position="730"/>
    </location>
</feature>
<gene>
    <name evidence="6" type="ORF">NMOB1V02_LOCUS2220</name>
</gene>
<dbReference type="PANTHER" id="PTHR45702">
    <property type="entry name" value="ADAM10/ADAM17 METALLOPEPTIDASE FAMILY MEMBER"/>
    <property type="match status" value="1"/>
</dbReference>
<comment type="caution">
    <text evidence="1">Lacks conserved residue(s) required for the propagation of feature annotation.</text>
</comment>
<dbReference type="GO" id="GO:0007219">
    <property type="term" value="P:Notch signaling pathway"/>
    <property type="evidence" value="ECO:0007669"/>
    <property type="project" value="TreeGrafter"/>
</dbReference>
<sequence>MAFGGLFLKRAAISWHLVLLAIFCHSASTDAEEHFQVLRPEDIQVTSWQSGHQQGNPSTAVLVSFQAFGRQFRLRLQRVDSGLPVVLARDGKGDETAYQEDIVSIWKGAVEDDADWQAVVHLPPDGSKQVTGSLWNRISDRVIRIDPASIRPLDSPESSSAAAVPPPPDSVIVYRTTTSQDLIKTGLDYSSSAAASARRRRYSCAASVADDGPAGMMTTTTTTTRKKRRSPAAAAPAPPPPLLKDVRGWSRLLSNHTCPIVLVADYSFFATMGAKSLAFTSSYLVLMMERINRIFTSTEWKLSADLPAITGLGFAIDEIVIHTEPSSPTLGAHYNAEDRPDNASHLLELFSFEPAVRNKCLGHLFTDTTFPTGSLGMAYVAMNGAAGGICSNTMPVGGRMPQQENHHDDKNGRNNNNNNNNKLQQQQQSLNVGLTSIRSRRGSLMTSLEADLITAHELGHAWGSEHDPDTAECSPSAGPGGKYLMHAYSVSGTLPNHKVSLPYKNHGCCTEDCKVANGGKLCSRASSSECISDVHCDGISPICGSPLPLKDGAECFNKGQCLNGTCVSFCKAIHGSQDCFCSAVKDACKRCCETASQGCQPVIPNQFLDNGHQCAFGVCHQGKCKLSVWDMVKRKFSINGDPDEQGKVLSRVFKDCLVFWVVFLSALVWVPISCLISRHDARVEKEYQQALYNYYYSRTTQASRKEDSVVLPEQQHEGEEEEEEEEHYSL</sequence>
<dbReference type="InterPro" id="IPR051489">
    <property type="entry name" value="ADAM_Metalloproteinase"/>
</dbReference>
<dbReference type="AlphaFoldDB" id="A0A7R9BI58"/>
<name>A0A7R9BI58_9CRUS</name>
<dbReference type="EMBL" id="CAJPEX010000245">
    <property type="protein sequence ID" value="CAG0914539.1"/>
    <property type="molecule type" value="Genomic_DNA"/>
</dbReference>
<dbReference type="SUPFAM" id="SSF55486">
    <property type="entry name" value="Metalloproteases ('zincins'), catalytic domain"/>
    <property type="match status" value="1"/>
</dbReference>
<organism evidence="6">
    <name type="scientific">Notodromas monacha</name>
    <dbReference type="NCBI Taxonomy" id="399045"/>
    <lineage>
        <taxon>Eukaryota</taxon>
        <taxon>Metazoa</taxon>
        <taxon>Ecdysozoa</taxon>
        <taxon>Arthropoda</taxon>
        <taxon>Crustacea</taxon>
        <taxon>Oligostraca</taxon>
        <taxon>Ostracoda</taxon>
        <taxon>Podocopa</taxon>
        <taxon>Podocopida</taxon>
        <taxon>Cypridocopina</taxon>
        <taxon>Cypridoidea</taxon>
        <taxon>Cyprididae</taxon>
        <taxon>Notodromas</taxon>
    </lineage>
</organism>
<dbReference type="Pfam" id="PF13688">
    <property type="entry name" value="Reprolysin_5"/>
    <property type="match status" value="1"/>
</dbReference>
<keyword evidence="3" id="KW-0812">Transmembrane</keyword>
<reference evidence="6" key="1">
    <citation type="submission" date="2020-11" db="EMBL/GenBank/DDBJ databases">
        <authorList>
            <person name="Tran Van P."/>
        </authorList>
    </citation>
    <scope>NUCLEOTIDE SEQUENCE</scope>
</reference>
<keyword evidence="1" id="KW-0479">Metal-binding</keyword>
<feature type="active site" evidence="1">
    <location>
        <position position="457"/>
    </location>
</feature>
<feature type="transmembrane region" description="Helical" evidence="3">
    <location>
        <begin position="657"/>
        <end position="676"/>
    </location>
</feature>
<dbReference type="GO" id="GO:0006509">
    <property type="term" value="P:membrane protein ectodomain proteolysis"/>
    <property type="evidence" value="ECO:0007669"/>
    <property type="project" value="TreeGrafter"/>
</dbReference>
<accession>A0A7R9BI58</accession>
<feature type="region of interest" description="Disordered" evidence="2">
    <location>
        <begin position="701"/>
        <end position="730"/>
    </location>
</feature>
<keyword evidence="4" id="KW-0732">Signal</keyword>
<dbReference type="OrthoDB" id="2131567at2759"/>
<evidence type="ECO:0000256" key="4">
    <source>
        <dbReference type="SAM" id="SignalP"/>
    </source>
</evidence>
<feature type="compositionally biased region" description="Acidic residues" evidence="2">
    <location>
        <begin position="718"/>
        <end position="730"/>
    </location>
</feature>
<feature type="binding site" evidence="1">
    <location>
        <position position="460"/>
    </location>
    <ligand>
        <name>Zn(2+)</name>
        <dbReference type="ChEBI" id="CHEBI:29105"/>
        <note>catalytic</note>
    </ligand>
</feature>
<feature type="region of interest" description="Disordered" evidence="2">
    <location>
        <begin position="394"/>
        <end position="421"/>
    </location>
</feature>
<feature type="region of interest" description="Disordered" evidence="2">
    <location>
        <begin position="213"/>
        <end position="241"/>
    </location>
</feature>
<protein>
    <recommendedName>
        <fullName evidence="5">Peptidase M12B domain-containing protein</fullName>
    </recommendedName>
</protein>
<keyword evidence="3" id="KW-1133">Transmembrane helix</keyword>
<dbReference type="Gene3D" id="4.10.70.30">
    <property type="match status" value="1"/>
</dbReference>
<feature type="compositionally biased region" description="Low complexity" evidence="2">
    <location>
        <begin position="213"/>
        <end position="223"/>
    </location>
</feature>
<dbReference type="GO" id="GO:0004222">
    <property type="term" value="F:metalloendopeptidase activity"/>
    <property type="evidence" value="ECO:0007669"/>
    <property type="project" value="InterPro"/>
</dbReference>
<feature type="region of interest" description="Disordered" evidence="2">
    <location>
        <begin position="149"/>
        <end position="171"/>
    </location>
</feature>
<feature type="binding site" evidence="1">
    <location>
        <position position="466"/>
    </location>
    <ligand>
        <name>Zn(2+)</name>
        <dbReference type="ChEBI" id="CHEBI:29105"/>
        <note>catalytic</note>
    </ligand>
</feature>
<dbReference type="InterPro" id="IPR032029">
    <property type="entry name" value="ADAM17_MPD"/>
</dbReference>
<feature type="domain" description="Peptidase M12B" evidence="5">
    <location>
        <begin position="256"/>
        <end position="512"/>
    </location>
</feature>